<name>A0A8H7XW53_PSICU</name>
<dbReference type="PANTHER" id="PTHR15615:SF108">
    <property type="entry name" value="PROTEIN CNPPD1"/>
    <property type="match status" value="1"/>
</dbReference>
<comment type="caution">
    <text evidence="2">The sequence shown here is derived from an EMBL/GenBank/DDBJ whole genome shotgun (WGS) entry which is preliminary data.</text>
</comment>
<dbReference type="OrthoDB" id="286814at2759"/>
<dbReference type="AlphaFoldDB" id="A0A8H7XW53"/>
<feature type="region of interest" description="Disordered" evidence="1">
    <location>
        <begin position="203"/>
        <end position="226"/>
    </location>
</feature>
<organism evidence="2">
    <name type="scientific">Psilocybe cubensis</name>
    <name type="common">Psychedelic mushroom</name>
    <name type="synonym">Stropharia cubensis</name>
    <dbReference type="NCBI Taxonomy" id="181762"/>
    <lineage>
        <taxon>Eukaryota</taxon>
        <taxon>Fungi</taxon>
        <taxon>Dikarya</taxon>
        <taxon>Basidiomycota</taxon>
        <taxon>Agaricomycotina</taxon>
        <taxon>Agaricomycetes</taxon>
        <taxon>Agaricomycetidae</taxon>
        <taxon>Agaricales</taxon>
        <taxon>Agaricineae</taxon>
        <taxon>Strophariaceae</taxon>
        <taxon>Psilocybe</taxon>
    </lineage>
</organism>
<dbReference type="EMBL" id="JAFIQS010000005">
    <property type="protein sequence ID" value="KAG5169000.1"/>
    <property type="molecule type" value="Genomic_DNA"/>
</dbReference>
<dbReference type="CDD" id="cd20557">
    <property type="entry name" value="CYCLIN_ScPCL1-like"/>
    <property type="match status" value="1"/>
</dbReference>
<feature type="compositionally biased region" description="Polar residues" evidence="1">
    <location>
        <begin position="209"/>
        <end position="221"/>
    </location>
</feature>
<dbReference type="GO" id="GO:0005634">
    <property type="term" value="C:nucleus"/>
    <property type="evidence" value="ECO:0007669"/>
    <property type="project" value="TreeGrafter"/>
</dbReference>
<sequence>MPVSVPRQTKPQAHIVDKSSQRAPGHSISTQCVTGPLPAPPAAPFSSLSACEEWLVSLPSWRTSKQRLSSDEVGLPPQHSETQDFYLGLTAAANAPVIKGSHAEACIPPMNSNPFEYRQEATRAPRHFDLGHARFDMDVEAVNSAYPSAHQLQWDDTLLASRDAVDAMVEDDPRGFTSNPSPIQYLTDSASYNRSCQAGAFSPIFHDQSPGSASGPETGSSPLEPVTPFGEFVDRAVAQAQPAPLDNQYAERSITHDYYRPAFETYQVAPVYPTIADEPKQQDPVADTVPPTTSVGYKKLSQPLSEWVAVYVWKVCTTGFSLPEAFSRPAMNAAAYATVSMPDYLAPSIHSLLLSTLLQPSAVFLAVWYIVRLPVYFAAAPLGEEFVKEKAFRAALLGDGIGSLEHRTADANPVFRVVVLGCMLANKWLDDHTFSNKTWHSISNISVQTLNCLEALALDIFSYDLSISNAQWSQWLSHILSYHLSLSSPSYPQPISRPSSNPHSIIRKSIEGIINVPTNVKSACNVPQPVFLGIEERLREREEKEQAALAMDLEIDLDEDGPLREEYLPKRRASKLASQNAQAHSGQVADRWNKSEMSVKALPPPAKWSPSGDEPILRDRNRSNGHYVAVQAPPLASSTTYPICRPRDVPYNQTWNFGYLPVKQPAASLAYDVPNMYIGGYNPFNHGFSQIPHSRSHSLSYDQDTLLSHNHMRSFSQSRFCGDHAPIHESEPRWRDSAAGHYPYHGPAYVHIPTVGMQPAW</sequence>
<gene>
    <name evidence="2" type="ORF">JR316_005556</name>
</gene>
<dbReference type="GO" id="GO:0016538">
    <property type="term" value="F:cyclin-dependent protein serine/threonine kinase regulator activity"/>
    <property type="evidence" value="ECO:0007669"/>
    <property type="project" value="TreeGrafter"/>
</dbReference>
<evidence type="ECO:0000313" key="2">
    <source>
        <dbReference type="EMBL" id="KAG5169000.1"/>
    </source>
</evidence>
<feature type="compositionally biased region" description="Polar residues" evidence="1">
    <location>
        <begin position="1"/>
        <end position="11"/>
    </location>
</feature>
<accession>A0A8H7XW53</accession>
<protein>
    <recommendedName>
        <fullName evidence="3">Cyclin N-terminal domain-containing protein</fullName>
    </recommendedName>
</protein>
<proteinExistence type="predicted"/>
<dbReference type="InterPro" id="IPR013922">
    <property type="entry name" value="Cyclin_PHO80-like"/>
</dbReference>
<dbReference type="Gene3D" id="1.10.472.10">
    <property type="entry name" value="Cyclin-like"/>
    <property type="match status" value="1"/>
</dbReference>
<reference evidence="2" key="1">
    <citation type="submission" date="2021-02" db="EMBL/GenBank/DDBJ databases">
        <title>Psilocybe cubensis genome.</title>
        <authorList>
            <person name="Mckernan K.J."/>
            <person name="Crawford S."/>
            <person name="Trippe A."/>
            <person name="Kane L.T."/>
            <person name="Mclaughlin S."/>
        </authorList>
    </citation>
    <scope>NUCLEOTIDE SEQUENCE [LARGE SCALE GENOMIC DNA]</scope>
    <source>
        <strain evidence="2">MGC-MH-2018</strain>
    </source>
</reference>
<dbReference type="PANTHER" id="PTHR15615">
    <property type="match status" value="1"/>
</dbReference>
<feature type="region of interest" description="Disordered" evidence="1">
    <location>
        <begin position="1"/>
        <end position="35"/>
    </location>
</feature>
<evidence type="ECO:0008006" key="3">
    <source>
        <dbReference type="Google" id="ProtNLM"/>
    </source>
</evidence>
<dbReference type="GO" id="GO:0019901">
    <property type="term" value="F:protein kinase binding"/>
    <property type="evidence" value="ECO:0007669"/>
    <property type="project" value="InterPro"/>
</dbReference>
<dbReference type="GO" id="GO:0000307">
    <property type="term" value="C:cyclin-dependent protein kinase holoenzyme complex"/>
    <property type="evidence" value="ECO:0007669"/>
    <property type="project" value="TreeGrafter"/>
</dbReference>
<evidence type="ECO:0000256" key="1">
    <source>
        <dbReference type="SAM" id="MobiDB-lite"/>
    </source>
</evidence>